<evidence type="ECO:0000256" key="2">
    <source>
        <dbReference type="ARBA" id="ARBA00012513"/>
    </source>
</evidence>
<evidence type="ECO:0000313" key="19">
    <source>
        <dbReference type="EMBL" id="KMZ76126.1"/>
    </source>
</evidence>
<dbReference type="FunFam" id="1.10.510.10:FF:000035">
    <property type="entry name" value="Putative receptor-like serine/threonine-protein kinase"/>
    <property type="match status" value="1"/>
</dbReference>
<dbReference type="PROSITE" id="PS00108">
    <property type="entry name" value="PROTEIN_KINASE_ST"/>
    <property type="match status" value="1"/>
</dbReference>
<sequence>MWIFNGDLVNKELAKSTSIFGLKLWVVIGICSGTFVVLVLFVLSLCIKSRRKSTTNKHSLKKLALSSATINFTPSVSKEIPEVASPLSEIQIDIGKSEHKVVFGDYFGHQSRNLNQNNNNPRVSTSVGTSGETHKSTGSKSGGSGVPEVSHLGWGHWYTLRELKEATGGLSPENVIGEGGYGIVYRGVLPDNNVVAVKNLFNNRGQAEKEFKVEVEIIGRVRHKNLVRLLGYCVEGEYRMLVYDYVDNGNLDQWIHGDIGGEVSPLTWEIRMNIILGTARGLAYLHEGLEPKVVHRDVKSSNILLDRNWNSKVSDFGLAKLLCSETSHVTTRVMGTFGYVAPEYASTGMLNERSDVYSFGVLVMEIITGRAPVDYNRPHDEVHLVMWLKTMVSNRRTEEVLDPKIPERPTAKALKRALLVALRCVDPDSRKRPKMGHVIHMFEMDELLLNDEQQKMAGDGFGSRPIYSKRTLGRPEPNSR</sequence>
<dbReference type="InterPro" id="IPR008271">
    <property type="entry name" value="Ser/Thr_kinase_AS"/>
</dbReference>
<dbReference type="InterPro" id="IPR017441">
    <property type="entry name" value="Protein_kinase_ATP_BS"/>
</dbReference>
<dbReference type="InterPro" id="IPR011009">
    <property type="entry name" value="Kinase-like_dom_sf"/>
</dbReference>
<feature type="region of interest" description="Disordered" evidence="16">
    <location>
        <begin position="458"/>
        <end position="480"/>
    </location>
</feature>
<keyword evidence="3 15" id="KW-0723">Serine/threonine-protein kinase</keyword>
<evidence type="ECO:0000256" key="11">
    <source>
        <dbReference type="ARBA" id="ARBA00023136"/>
    </source>
</evidence>
<evidence type="ECO:0000256" key="3">
    <source>
        <dbReference type="ARBA" id="ARBA00022527"/>
    </source>
</evidence>
<dbReference type="OrthoDB" id="4062651at2759"/>
<dbReference type="GO" id="GO:0004674">
    <property type="term" value="F:protein serine/threonine kinase activity"/>
    <property type="evidence" value="ECO:0007669"/>
    <property type="project" value="UniProtKB-KW"/>
</dbReference>
<feature type="transmembrane region" description="Helical" evidence="17">
    <location>
        <begin position="24"/>
        <end position="47"/>
    </location>
</feature>
<keyword evidence="5" id="KW-0808">Transferase</keyword>
<evidence type="ECO:0000313" key="20">
    <source>
        <dbReference type="Proteomes" id="UP000036987"/>
    </source>
</evidence>
<dbReference type="PANTHER" id="PTHR47984:SF22">
    <property type="entry name" value="OS03G0125600 PROTEIN"/>
    <property type="match status" value="1"/>
</dbReference>
<dbReference type="GO" id="GO:0005524">
    <property type="term" value="F:ATP binding"/>
    <property type="evidence" value="ECO:0007669"/>
    <property type="project" value="UniProtKB-UniRule"/>
</dbReference>
<dbReference type="SUPFAM" id="SSF56112">
    <property type="entry name" value="Protein kinase-like (PK-like)"/>
    <property type="match status" value="1"/>
</dbReference>
<keyword evidence="20" id="KW-1185">Reference proteome</keyword>
<evidence type="ECO:0000256" key="14">
    <source>
        <dbReference type="PROSITE-ProRule" id="PRU10141"/>
    </source>
</evidence>
<comment type="caution">
    <text evidence="19">The sequence shown here is derived from an EMBL/GenBank/DDBJ whole genome shotgun (WGS) entry which is preliminary data.</text>
</comment>
<evidence type="ECO:0000256" key="6">
    <source>
        <dbReference type="ARBA" id="ARBA00022692"/>
    </source>
</evidence>
<dbReference type="STRING" id="29655.A0A0K9Q4E1"/>
<evidence type="ECO:0000256" key="15">
    <source>
        <dbReference type="RuleBase" id="RU000304"/>
    </source>
</evidence>
<keyword evidence="10 17" id="KW-1133">Transmembrane helix</keyword>
<keyword evidence="8 19" id="KW-0418">Kinase</keyword>
<keyword evidence="6 17" id="KW-0812">Transmembrane</keyword>
<evidence type="ECO:0000256" key="8">
    <source>
        <dbReference type="ARBA" id="ARBA00022777"/>
    </source>
</evidence>
<evidence type="ECO:0000256" key="16">
    <source>
        <dbReference type="SAM" id="MobiDB-lite"/>
    </source>
</evidence>
<dbReference type="FunFam" id="3.30.200.20:FF:000173">
    <property type="entry name" value="Probable serine/threonine-protein kinase At1g01540"/>
    <property type="match status" value="1"/>
</dbReference>
<proteinExistence type="inferred from homology"/>
<accession>A0A0K9Q4E1</accession>
<dbReference type="Pfam" id="PF00069">
    <property type="entry name" value="Pkinase"/>
    <property type="match status" value="1"/>
</dbReference>
<feature type="region of interest" description="Disordered" evidence="16">
    <location>
        <begin position="112"/>
        <end position="147"/>
    </location>
</feature>
<dbReference type="PROSITE" id="PS50011">
    <property type="entry name" value="PROTEIN_KINASE_DOM"/>
    <property type="match status" value="1"/>
</dbReference>
<name>A0A0K9Q4E1_ZOSMR</name>
<dbReference type="Proteomes" id="UP000036987">
    <property type="component" value="Unassembled WGS sequence"/>
</dbReference>
<evidence type="ECO:0000256" key="4">
    <source>
        <dbReference type="ARBA" id="ARBA00022553"/>
    </source>
</evidence>
<evidence type="ECO:0000259" key="18">
    <source>
        <dbReference type="PROSITE" id="PS50011"/>
    </source>
</evidence>
<protein>
    <recommendedName>
        <fullName evidence="2">non-specific serine/threonine protein kinase</fullName>
        <ecNumber evidence="2">2.7.11.1</ecNumber>
    </recommendedName>
</protein>
<evidence type="ECO:0000256" key="12">
    <source>
        <dbReference type="ARBA" id="ARBA00047899"/>
    </source>
</evidence>
<evidence type="ECO:0000256" key="7">
    <source>
        <dbReference type="ARBA" id="ARBA00022741"/>
    </source>
</evidence>
<comment type="similarity">
    <text evidence="15">Belongs to the protein kinase superfamily.</text>
</comment>
<dbReference type="EC" id="2.7.11.1" evidence="2"/>
<evidence type="ECO:0000256" key="17">
    <source>
        <dbReference type="SAM" id="Phobius"/>
    </source>
</evidence>
<dbReference type="OMA" id="DYKEENR"/>
<comment type="catalytic activity">
    <reaction evidence="12">
        <text>L-threonyl-[protein] + ATP = O-phospho-L-threonyl-[protein] + ADP + H(+)</text>
        <dbReference type="Rhea" id="RHEA:46608"/>
        <dbReference type="Rhea" id="RHEA-COMP:11060"/>
        <dbReference type="Rhea" id="RHEA-COMP:11605"/>
        <dbReference type="ChEBI" id="CHEBI:15378"/>
        <dbReference type="ChEBI" id="CHEBI:30013"/>
        <dbReference type="ChEBI" id="CHEBI:30616"/>
        <dbReference type="ChEBI" id="CHEBI:61977"/>
        <dbReference type="ChEBI" id="CHEBI:456216"/>
        <dbReference type="EC" id="2.7.11.1"/>
    </reaction>
</comment>
<dbReference type="InterPro" id="IPR052232">
    <property type="entry name" value="RLK_Ser/Thr-Kinase"/>
</dbReference>
<dbReference type="Gene3D" id="1.10.510.10">
    <property type="entry name" value="Transferase(Phosphotransferase) domain 1"/>
    <property type="match status" value="1"/>
</dbReference>
<feature type="compositionally biased region" description="Low complexity" evidence="16">
    <location>
        <begin position="128"/>
        <end position="139"/>
    </location>
</feature>
<reference evidence="20" key="1">
    <citation type="journal article" date="2016" name="Nature">
        <title>The genome of the seagrass Zostera marina reveals angiosperm adaptation to the sea.</title>
        <authorList>
            <person name="Olsen J.L."/>
            <person name="Rouze P."/>
            <person name="Verhelst B."/>
            <person name="Lin Y.-C."/>
            <person name="Bayer T."/>
            <person name="Collen J."/>
            <person name="Dattolo E."/>
            <person name="De Paoli E."/>
            <person name="Dittami S."/>
            <person name="Maumus F."/>
            <person name="Michel G."/>
            <person name="Kersting A."/>
            <person name="Lauritano C."/>
            <person name="Lohaus R."/>
            <person name="Toepel M."/>
            <person name="Tonon T."/>
            <person name="Vanneste K."/>
            <person name="Amirebrahimi M."/>
            <person name="Brakel J."/>
            <person name="Bostroem C."/>
            <person name="Chovatia M."/>
            <person name="Grimwood J."/>
            <person name="Jenkins J.W."/>
            <person name="Jueterbock A."/>
            <person name="Mraz A."/>
            <person name="Stam W.T."/>
            <person name="Tice H."/>
            <person name="Bornberg-Bauer E."/>
            <person name="Green P.J."/>
            <person name="Pearson G.A."/>
            <person name="Procaccini G."/>
            <person name="Duarte C.M."/>
            <person name="Schmutz J."/>
            <person name="Reusch T.B.H."/>
            <person name="Van de Peer Y."/>
        </authorList>
    </citation>
    <scope>NUCLEOTIDE SEQUENCE [LARGE SCALE GENOMIC DNA]</scope>
    <source>
        <strain evidence="20">cv. Finnish</strain>
    </source>
</reference>
<dbReference type="CDD" id="cd14066">
    <property type="entry name" value="STKc_IRAK"/>
    <property type="match status" value="1"/>
</dbReference>
<keyword evidence="4" id="KW-0597">Phosphoprotein</keyword>
<feature type="binding site" evidence="14">
    <location>
        <position position="198"/>
    </location>
    <ligand>
        <name>ATP</name>
        <dbReference type="ChEBI" id="CHEBI:30616"/>
    </ligand>
</feature>
<evidence type="ECO:0000256" key="5">
    <source>
        <dbReference type="ARBA" id="ARBA00022679"/>
    </source>
</evidence>
<dbReference type="AlphaFoldDB" id="A0A0K9Q4E1"/>
<evidence type="ECO:0000256" key="9">
    <source>
        <dbReference type="ARBA" id="ARBA00022840"/>
    </source>
</evidence>
<comment type="catalytic activity">
    <reaction evidence="13">
        <text>L-seryl-[protein] + ATP = O-phospho-L-seryl-[protein] + ADP + H(+)</text>
        <dbReference type="Rhea" id="RHEA:17989"/>
        <dbReference type="Rhea" id="RHEA-COMP:9863"/>
        <dbReference type="Rhea" id="RHEA-COMP:11604"/>
        <dbReference type="ChEBI" id="CHEBI:15378"/>
        <dbReference type="ChEBI" id="CHEBI:29999"/>
        <dbReference type="ChEBI" id="CHEBI:30616"/>
        <dbReference type="ChEBI" id="CHEBI:83421"/>
        <dbReference type="ChEBI" id="CHEBI:456216"/>
        <dbReference type="EC" id="2.7.11.1"/>
    </reaction>
</comment>
<dbReference type="Gene3D" id="3.30.200.20">
    <property type="entry name" value="Phosphorylase Kinase, domain 1"/>
    <property type="match status" value="1"/>
</dbReference>
<dbReference type="InterPro" id="IPR000719">
    <property type="entry name" value="Prot_kinase_dom"/>
</dbReference>
<evidence type="ECO:0000256" key="1">
    <source>
        <dbReference type="ARBA" id="ARBA00004167"/>
    </source>
</evidence>
<dbReference type="PROSITE" id="PS00107">
    <property type="entry name" value="PROTEIN_KINASE_ATP"/>
    <property type="match status" value="1"/>
</dbReference>
<keyword evidence="11 17" id="KW-0472">Membrane</keyword>
<dbReference type="SMART" id="SM00220">
    <property type="entry name" value="S_TKc"/>
    <property type="match status" value="1"/>
</dbReference>
<keyword evidence="7 14" id="KW-0547">Nucleotide-binding</keyword>
<dbReference type="EMBL" id="LFYR01000079">
    <property type="protein sequence ID" value="KMZ76126.1"/>
    <property type="molecule type" value="Genomic_DNA"/>
</dbReference>
<keyword evidence="9 14" id="KW-0067">ATP-binding</keyword>
<dbReference type="PANTHER" id="PTHR47984">
    <property type="entry name" value="OS01G0323000 PROTEIN"/>
    <property type="match status" value="1"/>
</dbReference>
<comment type="subcellular location">
    <subcellularLocation>
        <location evidence="1">Membrane</location>
        <topology evidence="1">Single-pass membrane protein</topology>
    </subcellularLocation>
</comment>
<feature type="domain" description="Protein kinase" evidence="18">
    <location>
        <begin position="170"/>
        <end position="443"/>
    </location>
</feature>
<gene>
    <name evidence="19" type="ORF">ZOSMA_106G00310</name>
</gene>
<evidence type="ECO:0000256" key="10">
    <source>
        <dbReference type="ARBA" id="ARBA00022989"/>
    </source>
</evidence>
<organism evidence="19 20">
    <name type="scientific">Zostera marina</name>
    <name type="common">Eelgrass</name>
    <dbReference type="NCBI Taxonomy" id="29655"/>
    <lineage>
        <taxon>Eukaryota</taxon>
        <taxon>Viridiplantae</taxon>
        <taxon>Streptophyta</taxon>
        <taxon>Embryophyta</taxon>
        <taxon>Tracheophyta</taxon>
        <taxon>Spermatophyta</taxon>
        <taxon>Magnoliopsida</taxon>
        <taxon>Liliopsida</taxon>
        <taxon>Zosteraceae</taxon>
        <taxon>Zostera</taxon>
    </lineage>
</organism>
<dbReference type="GO" id="GO:0016020">
    <property type="term" value="C:membrane"/>
    <property type="evidence" value="ECO:0007669"/>
    <property type="project" value="UniProtKB-SubCell"/>
</dbReference>
<evidence type="ECO:0000256" key="13">
    <source>
        <dbReference type="ARBA" id="ARBA00048679"/>
    </source>
</evidence>